<organism evidence="9">
    <name type="scientific">Prunella vulgaris</name>
    <name type="common">Common selfheal</name>
    <dbReference type="NCBI Taxonomy" id="39358"/>
    <lineage>
        <taxon>Eukaryota</taxon>
        <taxon>Viridiplantae</taxon>
        <taxon>Streptophyta</taxon>
        <taxon>Embryophyta</taxon>
        <taxon>Tracheophyta</taxon>
        <taxon>Spermatophyta</taxon>
        <taxon>Magnoliopsida</taxon>
        <taxon>eudicotyledons</taxon>
        <taxon>Gunneridae</taxon>
        <taxon>Pentapetalae</taxon>
        <taxon>asterids</taxon>
        <taxon>lamiids</taxon>
        <taxon>Lamiales</taxon>
        <taxon>Lamiaceae</taxon>
        <taxon>Nepetoideae</taxon>
        <taxon>Mentheae</taxon>
        <taxon>Prunellinae</taxon>
        <taxon>Prunella</taxon>
    </lineage>
</organism>
<comment type="similarity">
    <text evidence="3">Belongs to the terpene synthase family.</text>
</comment>
<feature type="domain" description="Terpene synthase N-terminal" evidence="7">
    <location>
        <begin position="72"/>
        <end position="243"/>
    </location>
</feature>
<dbReference type="InterPro" id="IPR001906">
    <property type="entry name" value="Terpene_synth_N"/>
</dbReference>
<feature type="domain" description="Terpene synthase metal-binding" evidence="8">
    <location>
        <begin position="301"/>
        <end position="539"/>
    </location>
</feature>
<comment type="pathway">
    <text evidence="2">Secondary metabolite biosynthesis; terpenoid biosynthesis.</text>
</comment>
<evidence type="ECO:0000256" key="6">
    <source>
        <dbReference type="ARBA" id="ARBA00023239"/>
    </source>
</evidence>
<protein>
    <submittedName>
        <fullName evidence="9">Terpene synthase 2</fullName>
    </submittedName>
</protein>
<comment type="cofactor">
    <cofactor evidence="1">
        <name>Mg(2+)</name>
        <dbReference type="ChEBI" id="CHEBI:18420"/>
    </cofactor>
</comment>
<keyword evidence="5" id="KW-0460">Magnesium</keyword>
<dbReference type="AlphaFoldDB" id="A0A3S8D7T7"/>
<evidence type="ECO:0000256" key="5">
    <source>
        <dbReference type="ARBA" id="ARBA00022842"/>
    </source>
</evidence>
<evidence type="ECO:0000256" key="1">
    <source>
        <dbReference type="ARBA" id="ARBA00001946"/>
    </source>
</evidence>
<name>A0A3S8D7T7_PRUVU</name>
<dbReference type="SFLD" id="SFLDG01019">
    <property type="entry name" value="Terpene_Cyclase_Like_1_C_Termi"/>
    <property type="match status" value="1"/>
</dbReference>
<evidence type="ECO:0000259" key="7">
    <source>
        <dbReference type="Pfam" id="PF01397"/>
    </source>
</evidence>
<dbReference type="GO" id="GO:0010333">
    <property type="term" value="F:terpene synthase activity"/>
    <property type="evidence" value="ECO:0007669"/>
    <property type="project" value="InterPro"/>
</dbReference>
<dbReference type="PANTHER" id="PTHR31225">
    <property type="entry name" value="OS04G0344100 PROTEIN-RELATED"/>
    <property type="match status" value="1"/>
</dbReference>
<dbReference type="EMBL" id="MH926014">
    <property type="protein sequence ID" value="AZB50510.1"/>
    <property type="molecule type" value="mRNA"/>
</dbReference>
<proteinExistence type="evidence at transcript level"/>
<evidence type="ECO:0000313" key="9">
    <source>
        <dbReference type="EMBL" id="AZB50510.1"/>
    </source>
</evidence>
<dbReference type="PANTHER" id="PTHR31225:SF253">
    <property type="entry name" value="SESQUITERPENE SYNTHASE 31"/>
    <property type="match status" value="1"/>
</dbReference>
<dbReference type="GO" id="GO:0000287">
    <property type="term" value="F:magnesium ion binding"/>
    <property type="evidence" value="ECO:0007669"/>
    <property type="project" value="InterPro"/>
</dbReference>
<dbReference type="InterPro" id="IPR008930">
    <property type="entry name" value="Terpenoid_cyclase/PrenylTrfase"/>
</dbReference>
<dbReference type="Gene3D" id="1.10.600.10">
    <property type="entry name" value="Farnesyl Diphosphate Synthase"/>
    <property type="match status" value="1"/>
</dbReference>
<dbReference type="InterPro" id="IPR050148">
    <property type="entry name" value="Terpene_synthase-like"/>
</dbReference>
<dbReference type="CDD" id="cd00684">
    <property type="entry name" value="Terpene_cyclase_plant_C1"/>
    <property type="match status" value="1"/>
</dbReference>
<dbReference type="SUPFAM" id="SSF48239">
    <property type="entry name" value="Terpenoid cyclases/Protein prenyltransferases"/>
    <property type="match status" value="1"/>
</dbReference>
<evidence type="ECO:0000256" key="4">
    <source>
        <dbReference type="ARBA" id="ARBA00022723"/>
    </source>
</evidence>
<evidence type="ECO:0000256" key="2">
    <source>
        <dbReference type="ARBA" id="ARBA00004721"/>
    </source>
</evidence>
<dbReference type="InterPro" id="IPR036965">
    <property type="entry name" value="Terpene_synth_N_sf"/>
</dbReference>
<evidence type="ECO:0000259" key="8">
    <source>
        <dbReference type="Pfam" id="PF03936"/>
    </source>
</evidence>
<accession>A0A3S8D7T7</accession>
<dbReference type="Gene3D" id="1.50.10.130">
    <property type="entry name" value="Terpene synthase, N-terminal domain"/>
    <property type="match status" value="1"/>
</dbReference>
<reference evidence="9" key="1">
    <citation type="submission" date="2018-09" db="EMBL/GenBank/DDBJ databases">
        <title>Promiscuous terpene synthases from Prunella vulgaris highlight the importance of substrate and compartment switching in terpene synthase evolution.</title>
        <authorList>
            <person name="Johnson S.R."/>
            <person name="Sadre R."/>
            <person name="Bhat W.W."/>
            <person name="Miller G.P."/>
            <person name="Garcia A."/>
            <person name="Hamberger B."/>
        </authorList>
    </citation>
    <scope>NUCLEOTIDE SEQUENCE</scope>
</reference>
<dbReference type="GO" id="GO:0016102">
    <property type="term" value="P:diterpenoid biosynthetic process"/>
    <property type="evidence" value="ECO:0007669"/>
    <property type="project" value="InterPro"/>
</dbReference>
<dbReference type="SFLD" id="SFLDS00005">
    <property type="entry name" value="Isoprenoid_Synthase_Type_I"/>
    <property type="match status" value="1"/>
</dbReference>
<dbReference type="InterPro" id="IPR044814">
    <property type="entry name" value="Terpene_cyclase_plant_C1"/>
</dbReference>
<dbReference type="SUPFAM" id="SSF48576">
    <property type="entry name" value="Terpenoid synthases"/>
    <property type="match status" value="1"/>
</dbReference>
<keyword evidence="4" id="KW-0479">Metal-binding</keyword>
<dbReference type="Pfam" id="PF01397">
    <property type="entry name" value="Terpene_synth"/>
    <property type="match status" value="1"/>
</dbReference>
<dbReference type="FunFam" id="1.10.600.10:FF:000007">
    <property type="entry name" value="Isoprene synthase, chloroplastic"/>
    <property type="match status" value="1"/>
</dbReference>
<evidence type="ECO:0000256" key="3">
    <source>
        <dbReference type="ARBA" id="ARBA00006333"/>
    </source>
</evidence>
<dbReference type="InterPro" id="IPR005630">
    <property type="entry name" value="Terpene_synthase_metal-bd"/>
</dbReference>
<keyword evidence="6" id="KW-0456">Lyase</keyword>
<dbReference type="InterPro" id="IPR034741">
    <property type="entry name" value="Terpene_cyclase-like_1_C"/>
</dbReference>
<sequence length="597" mass="69877">MSSLTNLYSSIMTISTTKKVAVAHRLRTFNGHGRTVRRRTTRRLVFRPSAVMVDHATEVRQVKTPYDPVSMWGNMFSTFSLDHQLQQKYSEEIEELKKNVRSTLMAATSTRLLMFIDNLERLGLAYHFETEIEDKLKQVYDSLEKEGEDNDLFTTALRFRLLRQHRYQVSCDVFEQYFEEGKRVKESHCSDVEGLLSLYEAAYVGIPNEKILDEAMTITTRQLTLMLPRLESTILKEKVEHGLKFPVQRTNTIFSLRYYVEIYENDESRDALVLRLAKLNFNFMQNIYRSELSEATAWWNEYNLASEVPYIRDRMVECYVSGVTYRFEPQYSQIRMMVTKYYILGSVLDDTYDTYATPQEIDLMTQAMESWNTQETEKLPEYLKLVLKAFMRFTEEFACEAEKQGKSYVVPYVIEQMKEVGRRYAEAQEWTRAQESPTFQEYLANGRVTVLHYVLFPIIATFTKAATEETIHWLLDDSSKLVTWSADINRLLDDLATHQRESKNGTVLTPMDFYMKEKGVSRQEAIIEVTKLLQETWKEINAEWVNCKTVPKEICNDLVEISRLSEIYYKSGEDCYTNPEKNLAPIMAAVLLNPYQV</sequence>
<dbReference type="Pfam" id="PF03936">
    <property type="entry name" value="Terpene_synth_C"/>
    <property type="match status" value="1"/>
</dbReference>
<dbReference type="InterPro" id="IPR008949">
    <property type="entry name" value="Isoprenoid_synthase_dom_sf"/>
</dbReference>